<dbReference type="GO" id="GO:0005829">
    <property type="term" value="C:cytosol"/>
    <property type="evidence" value="ECO:0007669"/>
    <property type="project" value="TreeGrafter"/>
</dbReference>
<dbReference type="InterPro" id="IPR050155">
    <property type="entry name" value="HAD-like_hydrolase_sf"/>
</dbReference>
<dbReference type="SUPFAM" id="SSF56784">
    <property type="entry name" value="HAD-like"/>
    <property type="match status" value="1"/>
</dbReference>
<name>D3Q2N1_STANL</name>
<organism evidence="1 2">
    <name type="scientific">Stackebrandtia nassauensis (strain DSM 44728 / CIP 108903 / NRRL B-16338 / NBRC 102104 / LLR-40K-21)</name>
    <dbReference type="NCBI Taxonomy" id="446470"/>
    <lineage>
        <taxon>Bacteria</taxon>
        <taxon>Bacillati</taxon>
        <taxon>Actinomycetota</taxon>
        <taxon>Actinomycetes</taxon>
        <taxon>Glycomycetales</taxon>
        <taxon>Glycomycetaceae</taxon>
        <taxon>Stackebrandtia</taxon>
    </lineage>
</organism>
<dbReference type="Gene3D" id="1.10.150.240">
    <property type="entry name" value="Putative phosphatase, domain 2"/>
    <property type="match status" value="1"/>
</dbReference>
<dbReference type="PANTHER" id="PTHR43434:SF1">
    <property type="entry name" value="PHOSPHOGLYCOLATE PHOSPHATASE"/>
    <property type="match status" value="1"/>
</dbReference>
<dbReference type="GO" id="GO:0008967">
    <property type="term" value="F:phosphoglycolate phosphatase activity"/>
    <property type="evidence" value="ECO:0007669"/>
    <property type="project" value="TreeGrafter"/>
</dbReference>
<dbReference type="Gene3D" id="3.40.50.1000">
    <property type="entry name" value="HAD superfamily/HAD-like"/>
    <property type="match status" value="1"/>
</dbReference>
<dbReference type="GO" id="GO:0006281">
    <property type="term" value="P:DNA repair"/>
    <property type="evidence" value="ECO:0007669"/>
    <property type="project" value="TreeGrafter"/>
</dbReference>
<dbReference type="InterPro" id="IPR041492">
    <property type="entry name" value="HAD_2"/>
</dbReference>
<evidence type="ECO:0000313" key="1">
    <source>
        <dbReference type="EMBL" id="ADD45782.1"/>
    </source>
</evidence>
<dbReference type="InterPro" id="IPR023198">
    <property type="entry name" value="PGP-like_dom2"/>
</dbReference>
<sequence length="202" mass="21427">MTTSPLVVGFDLDQTLYHTEPAIGATLRAVAAELGITFDVDRALTELGPPLDQLVGMQLDPDNTNAVVQRYREIYHIHGLPAAQLLPGARESLAAVRAAGGTSIVITGKNSRDATRHIEHNSLDVQHVIGWAWAQGKTDAMLEHGASIYIGDHPADIAAARAANAIALAVTTGTHGPDSFADADAILTSLTEFPDWLKTHLA</sequence>
<dbReference type="eggNOG" id="COG0546">
    <property type="taxonomic scope" value="Bacteria"/>
</dbReference>
<dbReference type="AlphaFoldDB" id="D3Q2N1"/>
<dbReference type="RefSeq" id="WP_013021353.1">
    <property type="nucleotide sequence ID" value="NC_013947.1"/>
</dbReference>
<accession>D3Q2N1</accession>
<dbReference type="STRING" id="446470.Snas_6159"/>
<evidence type="ECO:0000313" key="2">
    <source>
        <dbReference type="Proteomes" id="UP000000844"/>
    </source>
</evidence>
<keyword evidence="2" id="KW-1185">Reference proteome</keyword>
<dbReference type="KEGG" id="sna:Snas_6159"/>
<dbReference type="InterPro" id="IPR023214">
    <property type="entry name" value="HAD_sf"/>
</dbReference>
<dbReference type="InterPro" id="IPR036412">
    <property type="entry name" value="HAD-like_sf"/>
</dbReference>
<gene>
    <name evidence="1" type="ordered locus">Snas_6159</name>
</gene>
<dbReference type="PANTHER" id="PTHR43434">
    <property type="entry name" value="PHOSPHOGLYCOLATE PHOSPHATASE"/>
    <property type="match status" value="1"/>
</dbReference>
<proteinExistence type="predicted"/>
<protein>
    <submittedName>
        <fullName evidence="1">Haloacid dehalogenase domain protein hydrolase</fullName>
    </submittedName>
</protein>
<dbReference type="Pfam" id="PF13419">
    <property type="entry name" value="HAD_2"/>
    <property type="match status" value="1"/>
</dbReference>
<dbReference type="Proteomes" id="UP000000844">
    <property type="component" value="Chromosome"/>
</dbReference>
<dbReference type="EMBL" id="CP001778">
    <property type="protein sequence ID" value="ADD45782.1"/>
    <property type="molecule type" value="Genomic_DNA"/>
</dbReference>
<dbReference type="OrthoDB" id="9793014at2"/>
<dbReference type="HOGENOM" id="CLU_045011_22_0_11"/>
<reference evidence="1 2" key="1">
    <citation type="journal article" date="2009" name="Stand. Genomic Sci.">
        <title>Complete genome sequence of Stackebrandtia nassauensis type strain (LLR-40K-21).</title>
        <authorList>
            <person name="Munk C."/>
            <person name="Lapidus A."/>
            <person name="Copeland A."/>
            <person name="Jando M."/>
            <person name="Mayilraj S."/>
            <person name="Glavina Del Rio T."/>
            <person name="Nolan M."/>
            <person name="Chen F."/>
            <person name="Lucas S."/>
            <person name="Tice H."/>
            <person name="Cheng J.F."/>
            <person name="Han C."/>
            <person name="Detter J.C."/>
            <person name="Bruce D."/>
            <person name="Goodwin L."/>
            <person name="Chain P."/>
            <person name="Pitluck S."/>
            <person name="Goker M."/>
            <person name="Ovchinikova G."/>
            <person name="Pati A."/>
            <person name="Ivanova N."/>
            <person name="Mavromatis K."/>
            <person name="Chen A."/>
            <person name="Palaniappan K."/>
            <person name="Land M."/>
            <person name="Hauser L."/>
            <person name="Chang Y.J."/>
            <person name="Jeffries C.D."/>
            <person name="Bristow J."/>
            <person name="Eisen J.A."/>
            <person name="Markowitz V."/>
            <person name="Hugenholtz P."/>
            <person name="Kyrpides N.C."/>
            <person name="Klenk H.P."/>
        </authorList>
    </citation>
    <scope>NUCLEOTIDE SEQUENCE [LARGE SCALE GENOMIC DNA]</scope>
    <source>
        <strain evidence="2">DSM 44728 / CIP 108903 / NRRL B-16338 / NBRC 102104 / LLR-40K-21</strain>
    </source>
</reference>
<keyword evidence="1" id="KW-0378">Hydrolase</keyword>